<protein>
    <recommendedName>
        <fullName evidence="6">DUF5667 domain-containing protein</fullName>
    </recommendedName>
</protein>
<proteinExistence type="predicted"/>
<evidence type="ECO:0000256" key="2">
    <source>
        <dbReference type="SAM" id="MobiDB-lite"/>
    </source>
</evidence>
<evidence type="ECO:0008006" key="6">
    <source>
        <dbReference type="Google" id="ProtNLM"/>
    </source>
</evidence>
<feature type="transmembrane region" description="Helical" evidence="3">
    <location>
        <begin position="72"/>
        <end position="92"/>
    </location>
</feature>
<feature type="coiled-coil region" evidence="1">
    <location>
        <begin position="307"/>
        <end position="337"/>
    </location>
</feature>
<keyword evidence="3" id="KW-0472">Membrane</keyword>
<dbReference type="EMBL" id="MGIO01000007">
    <property type="protein sequence ID" value="OGM90202.1"/>
    <property type="molecule type" value="Genomic_DNA"/>
</dbReference>
<feature type="region of interest" description="Disordered" evidence="2">
    <location>
        <begin position="470"/>
        <end position="493"/>
    </location>
</feature>
<evidence type="ECO:0000256" key="1">
    <source>
        <dbReference type="SAM" id="Coils"/>
    </source>
</evidence>
<feature type="compositionally biased region" description="Basic and acidic residues" evidence="2">
    <location>
        <begin position="210"/>
        <end position="226"/>
    </location>
</feature>
<reference evidence="4 5" key="1">
    <citation type="journal article" date="2016" name="Nat. Commun.">
        <title>Thousands of microbial genomes shed light on interconnected biogeochemical processes in an aquifer system.</title>
        <authorList>
            <person name="Anantharaman K."/>
            <person name="Brown C.T."/>
            <person name="Hug L.A."/>
            <person name="Sharon I."/>
            <person name="Castelle C.J."/>
            <person name="Probst A.J."/>
            <person name="Thomas B.C."/>
            <person name="Singh A."/>
            <person name="Wilkins M.J."/>
            <person name="Karaoz U."/>
            <person name="Brodie E.L."/>
            <person name="Williams K.H."/>
            <person name="Hubbard S.S."/>
            <person name="Banfield J.F."/>
        </authorList>
    </citation>
    <scope>NUCLEOTIDE SEQUENCE [LARGE SCALE GENOMIC DNA]</scope>
</reference>
<dbReference type="AlphaFoldDB" id="A0A1F8DP36"/>
<comment type="caution">
    <text evidence="4">The sequence shown here is derived from an EMBL/GenBank/DDBJ whole genome shotgun (WGS) entry which is preliminary data.</text>
</comment>
<evidence type="ECO:0000313" key="5">
    <source>
        <dbReference type="Proteomes" id="UP000182002"/>
    </source>
</evidence>
<dbReference type="Proteomes" id="UP000182002">
    <property type="component" value="Unassembled WGS sequence"/>
</dbReference>
<feature type="compositionally biased region" description="Polar residues" evidence="2">
    <location>
        <begin position="234"/>
        <end position="245"/>
    </location>
</feature>
<feature type="compositionally biased region" description="Low complexity" evidence="2">
    <location>
        <begin position="267"/>
        <end position="281"/>
    </location>
</feature>
<feature type="region of interest" description="Disordered" evidence="2">
    <location>
        <begin position="210"/>
        <end position="297"/>
    </location>
</feature>
<name>A0A1F8DP36_9BACT</name>
<sequence length="493" mass="54619">MINNRDIIKELRKLKSAQPDSGFVAKNREKLMAVLNAEKIRGQEKKELAKFRNIWYDVTSTIFYKLARPAGVFLLIMCLLTGGGVGISFASYNSVPGDVFYPVKLTIEKAQVSMQTKEEDKVKLEVEFAGRRIEEFNKVREKEKLENKKAPENTKVALDNFKKNIETAQARLEKIKEQKFTEETAKIMSLVEEKTTEYAAALKNISDAAKADKDKELSETDLKSEPIETEENNSADNEQLNGNNTDAEDSKEDGKEQMADAGIFIDSTSTSTPIATSTSAAETDKIEENLNGSATSTDAIATATPIVAEKNEEVKDADNKSEEIKVLKEALEISENLSIKAVDIIIDKKNSGEINISKEEIANKVKNKADNLKTKVDVIKDKVAEIKSDSKDEEDKKMEIALPAIKQENLKLGNNNDVGTSTKDTVGKTNAENITKIDYVLNEVNGLLEQGDFSTAFGKVKEANELKKSVENKIDQESLEAAKTGENSNEQEK</sequence>
<accession>A0A1F8DP36</accession>
<keyword evidence="1" id="KW-0175">Coiled coil</keyword>
<evidence type="ECO:0000256" key="3">
    <source>
        <dbReference type="SAM" id="Phobius"/>
    </source>
</evidence>
<feature type="coiled-coil region" evidence="1">
    <location>
        <begin position="362"/>
        <end position="389"/>
    </location>
</feature>
<organism evidence="4 5">
    <name type="scientific">Candidatus Wolfebacteria bacterium RBG_13_41_7</name>
    <dbReference type="NCBI Taxonomy" id="1802554"/>
    <lineage>
        <taxon>Bacteria</taxon>
        <taxon>Candidatus Wolfeibacteriota</taxon>
    </lineage>
</organism>
<keyword evidence="3" id="KW-0812">Transmembrane</keyword>
<keyword evidence="3" id="KW-1133">Transmembrane helix</keyword>
<gene>
    <name evidence="4" type="ORF">A3J77_02125</name>
</gene>
<evidence type="ECO:0000313" key="4">
    <source>
        <dbReference type="EMBL" id="OGM90202.1"/>
    </source>
</evidence>